<dbReference type="Gene3D" id="3.30.160.170">
    <property type="entry name" value="FlaG-like"/>
    <property type="match status" value="1"/>
</dbReference>
<evidence type="ECO:0000313" key="1">
    <source>
        <dbReference type="EMBL" id="SFM98568.1"/>
    </source>
</evidence>
<dbReference type="Pfam" id="PF03646">
    <property type="entry name" value="FlaG"/>
    <property type="match status" value="1"/>
</dbReference>
<organism evidence="1 2">
    <name type="scientific">Formivibrio citricus</name>
    <dbReference type="NCBI Taxonomy" id="83765"/>
    <lineage>
        <taxon>Bacteria</taxon>
        <taxon>Pseudomonadati</taxon>
        <taxon>Pseudomonadota</taxon>
        <taxon>Betaproteobacteria</taxon>
        <taxon>Neisseriales</taxon>
        <taxon>Chitinibacteraceae</taxon>
        <taxon>Formivibrio</taxon>
    </lineage>
</organism>
<dbReference type="STRING" id="83765.SAMN05660284_00214"/>
<dbReference type="PANTHER" id="PTHR37166">
    <property type="entry name" value="PROTEIN FLAG"/>
    <property type="match status" value="1"/>
</dbReference>
<dbReference type="RefSeq" id="WP_091189900.1">
    <property type="nucleotide sequence ID" value="NZ_FOVE01000001.1"/>
</dbReference>
<dbReference type="Proteomes" id="UP000242869">
    <property type="component" value="Unassembled WGS sequence"/>
</dbReference>
<proteinExistence type="predicted"/>
<sequence>MQIQQTTAVAASLPVASATNHAAGKSAPETLAAYSAKPVETATQQAVQATSSAPQDEEVKEAVAKVNEMVSGMNRGLEFSVDEDTDIKIVKVVDTESREVIRQIPTEEVVQISKWLDKLQGILLREQA</sequence>
<gene>
    <name evidence="1" type="ORF">SAMN05660284_00214</name>
</gene>
<keyword evidence="1" id="KW-0966">Cell projection</keyword>
<keyword evidence="1" id="KW-0969">Cilium</keyword>
<evidence type="ECO:0000313" key="2">
    <source>
        <dbReference type="Proteomes" id="UP000242869"/>
    </source>
</evidence>
<keyword evidence="2" id="KW-1185">Reference proteome</keyword>
<keyword evidence="1" id="KW-0282">Flagellum</keyword>
<accession>A0A1I4VBK3</accession>
<dbReference type="InterPro" id="IPR035924">
    <property type="entry name" value="FlaG-like_sf"/>
</dbReference>
<dbReference type="OrthoDB" id="8565152at2"/>
<dbReference type="AlphaFoldDB" id="A0A1I4VBK3"/>
<name>A0A1I4VBK3_9NEIS</name>
<dbReference type="EMBL" id="FOVE01000001">
    <property type="protein sequence ID" value="SFM98568.1"/>
    <property type="molecule type" value="Genomic_DNA"/>
</dbReference>
<dbReference type="InterPro" id="IPR005186">
    <property type="entry name" value="FlaG"/>
</dbReference>
<reference evidence="2" key="1">
    <citation type="submission" date="2016-10" db="EMBL/GenBank/DDBJ databases">
        <authorList>
            <person name="Varghese N."/>
            <person name="Submissions S."/>
        </authorList>
    </citation>
    <scope>NUCLEOTIDE SEQUENCE [LARGE SCALE GENOMIC DNA]</scope>
    <source>
        <strain evidence="2">DSM 6150</strain>
    </source>
</reference>
<dbReference type="PANTHER" id="PTHR37166:SF1">
    <property type="entry name" value="PROTEIN FLAG"/>
    <property type="match status" value="1"/>
</dbReference>
<dbReference type="SUPFAM" id="SSF160214">
    <property type="entry name" value="FlaG-like"/>
    <property type="match status" value="1"/>
</dbReference>
<protein>
    <submittedName>
        <fullName evidence="1">Flagellar protein FlaG</fullName>
    </submittedName>
</protein>